<feature type="domain" description="Mucolipin extracytosolic" evidence="15">
    <location>
        <begin position="58"/>
        <end position="243"/>
    </location>
</feature>
<reference evidence="16" key="1">
    <citation type="submission" date="2007-04" db="EMBL/GenBank/DDBJ databases">
        <title>Annotation of Pediculus humanus corporis strain USDA.</title>
        <authorList>
            <person name="Kirkness E."/>
            <person name="Hannick L."/>
            <person name="Hass B."/>
            <person name="Bruggner R."/>
            <person name="Lawson D."/>
            <person name="Bidwell S."/>
            <person name="Joardar V."/>
            <person name="Caler E."/>
            <person name="Walenz B."/>
            <person name="Inman J."/>
            <person name="Schobel S."/>
            <person name="Galinsky K."/>
            <person name="Amedeo P."/>
            <person name="Strausberg R."/>
        </authorList>
    </citation>
    <scope>NUCLEOTIDE SEQUENCE</scope>
    <source>
        <strain evidence="16">USDA</strain>
    </source>
</reference>
<keyword evidence="6" id="KW-0967">Endosome</keyword>
<evidence type="ECO:0000256" key="3">
    <source>
        <dbReference type="ARBA" id="ARBA00022448"/>
    </source>
</evidence>
<dbReference type="RefSeq" id="XP_002432473.1">
    <property type="nucleotide sequence ID" value="XM_002432428.1"/>
</dbReference>
<dbReference type="HOGENOM" id="CLU_020945_1_1_1"/>
<accession>E0W279</accession>
<evidence type="ECO:0000256" key="7">
    <source>
        <dbReference type="ARBA" id="ARBA00022989"/>
    </source>
</evidence>
<dbReference type="EMBL" id="DS235874">
    <property type="protein sequence ID" value="EEB19735.1"/>
    <property type="molecule type" value="Genomic_DNA"/>
</dbReference>
<feature type="transmembrane region" description="Helical" evidence="13">
    <location>
        <begin position="385"/>
        <end position="407"/>
    </location>
</feature>
<reference evidence="17" key="3">
    <citation type="submission" date="2021-02" db="UniProtKB">
        <authorList>
            <consortium name="EnsemblMetazoa"/>
        </authorList>
    </citation>
    <scope>IDENTIFICATION</scope>
    <source>
        <strain evidence="17">USDA</strain>
    </source>
</reference>
<dbReference type="KEGG" id="phu:Phum_PHUM586230"/>
<evidence type="ECO:0000313" key="17">
    <source>
        <dbReference type="EnsemblMetazoa" id="PHUM586230-PA"/>
    </source>
</evidence>
<dbReference type="InterPro" id="IPR049134">
    <property type="entry name" value="MCLN_ECD"/>
</dbReference>
<evidence type="ECO:0000256" key="12">
    <source>
        <dbReference type="ARBA" id="ARBA00036634"/>
    </source>
</evidence>
<keyword evidence="11" id="KW-0407">Ion channel</keyword>
<dbReference type="Pfam" id="PF08016">
    <property type="entry name" value="PKD_channel"/>
    <property type="match status" value="1"/>
</dbReference>
<dbReference type="AlphaFoldDB" id="E0W279"/>
<feature type="transmembrane region" description="Helical" evidence="13">
    <location>
        <begin position="312"/>
        <end position="333"/>
    </location>
</feature>
<dbReference type="GO" id="GO:0005765">
    <property type="term" value="C:lysosomal membrane"/>
    <property type="evidence" value="ECO:0007669"/>
    <property type="project" value="TreeGrafter"/>
</dbReference>
<feature type="transmembrane region" description="Helical" evidence="13">
    <location>
        <begin position="252"/>
        <end position="279"/>
    </location>
</feature>
<feature type="domain" description="Polycystin cation channel PKD1/PKD2" evidence="14">
    <location>
        <begin position="345"/>
        <end position="480"/>
    </location>
</feature>
<dbReference type="Pfam" id="PF21381">
    <property type="entry name" value="MCLN_ECD"/>
    <property type="match status" value="1"/>
</dbReference>
<keyword evidence="10" id="KW-1015">Disulfide bond</keyword>
<dbReference type="InterPro" id="IPR039031">
    <property type="entry name" value="Mucolipin"/>
</dbReference>
<protein>
    <submittedName>
        <fullName evidence="16 17">Mucolipin-3, putative</fullName>
    </submittedName>
</protein>
<dbReference type="eggNOG" id="KOG3733">
    <property type="taxonomic scope" value="Eukaryota"/>
</dbReference>
<keyword evidence="9 13" id="KW-0472">Membrane</keyword>
<dbReference type="CDD" id="cd21050">
    <property type="entry name" value="ELD_TRPML"/>
    <property type="match status" value="1"/>
</dbReference>
<dbReference type="PANTHER" id="PTHR12127">
    <property type="entry name" value="MUCOLIPIN"/>
    <property type="match status" value="1"/>
</dbReference>
<dbReference type="Gene3D" id="1.10.287.70">
    <property type="match status" value="1"/>
</dbReference>
<dbReference type="STRING" id="121224.E0W279"/>
<dbReference type="CTD" id="8232642"/>
<dbReference type="Proteomes" id="UP000009046">
    <property type="component" value="Unassembled WGS sequence"/>
</dbReference>
<comment type="catalytic activity">
    <reaction evidence="12">
        <text>Ca(2+)(in) = Ca(2+)(out)</text>
        <dbReference type="Rhea" id="RHEA:29671"/>
        <dbReference type="ChEBI" id="CHEBI:29108"/>
    </reaction>
</comment>
<dbReference type="VEuPathDB" id="VectorBase:PHUM586230"/>
<keyword evidence="4" id="KW-1003">Cell membrane</keyword>
<evidence type="ECO:0000256" key="5">
    <source>
        <dbReference type="ARBA" id="ARBA00022692"/>
    </source>
</evidence>
<gene>
    <name evidence="17" type="primary">8232642</name>
    <name evidence="16" type="ORF">Phum_PHUM586230</name>
</gene>
<evidence type="ECO:0000259" key="15">
    <source>
        <dbReference type="Pfam" id="PF21381"/>
    </source>
</evidence>
<keyword evidence="7 13" id="KW-1133">Transmembrane helix</keyword>
<sequence length="548" mass="63664">MTTETNNELDDDRILEESLRENAFSGFDERLIEEESLKRKLKFFYMNPIEKWNNFMFSNKISFCHLFLSGWDATREVIAYPPQSGDLAIYKISDFYTVIDYAVINYANLDDAIGSYKYPNNSSMGHIQMCLKLKNGLNESDNCKHYNCYNLNDFQIRVECLTIIVTKENSKNFSIKNYFDENKIKLEFSSLIDATLSFEIKTVHSNLISLNCFSFNISIKFDNKHNSGQMKYDLTLNIKGLNCDKKYFNPPYSIIISFLNFSVIIICCLSIILCVRSLLRTQYLKKKTIYHFKKYYSRNVSWEGRMEFFNPWYVIMIFGDVLILISLVFRYKIEEDEFSGDELNMCSLILGCGNFLVWFSLLRYLCFFKTYNAIILTLKMAAPNIFRFMVCVLLIYSSFTFSGWLILGPYHMKFRTLSGTSECLFALINGDDVFATFNTLQPTDSKTIWYFCRIYLYVFISLFIYVVLSLFLSIVEGAYEIIKQSGKDGFPKSDIKTFIETSSNNSLQSLASSSYPDCTLICNADNLKLKNITAKICCCQSLLKNPRT</sequence>
<keyword evidence="18" id="KW-1185">Reference proteome</keyword>
<reference evidence="16" key="2">
    <citation type="submission" date="2007-04" db="EMBL/GenBank/DDBJ databases">
        <title>The genome of the human body louse.</title>
        <authorList>
            <consortium name="The Human Body Louse Genome Consortium"/>
            <person name="Kirkness E."/>
            <person name="Walenz B."/>
            <person name="Hass B."/>
            <person name="Bruggner R."/>
            <person name="Strausberg R."/>
        </authorList>
    </citation>
    <scope>NUCLEOTIDE SEQUENCE</scope>
    <source>
        <strain evidence="16">USDA</strain>
    </source>
</reference>
<dbReference type="GeneID" id="8232642"/>
<evidence type="ECO:0000259" key="14">
    <source>
        <dbReference type="Pfam" id="PF08016"/>
    </source>
</evidence>
<evidence type="ECO:0000256" key="6">
    <source>
        <dbReference type="ARBA" id="ARBA00022753"/>
    </source>
</evidence>
<dbReference type="OMA" id="ELHFKRM"/>
<evidence type="ECO:0000256" key="2">
    <source>
        <dbReference type="ARBA" id="ARBA00004651"/>
    </source>
</evidence>
<keyword evidence="5 13" id="KW-0812">Transmembrane</keyword>
<evidence type="ECO:0000256" key="10">
    <source>
        <dbReference type="ARBA" id="ARBA00023157"/>
    </source>
</evidence>
<dbReference type="OrthoDB" id="263481at2759"/>
<evidence type="ECO:0000256" key="4">
    <source>
        <dbReference type="ARBA" id="ARBA00022475"/>
    </source>
</evidence>
<dbReference type="GO" id="GO:0005886">
    <property type="term" value="C:plasma membrane"/>
    <property type="evidence" value="ECO:0007669"/>
    <property type="project" value="UniProtKB-SubCell"/>
</dbReference>
<dbReference type="GO" id="GO:0010008">
    <property type="term" value="C:endosome membrane"/>
    <property type="evidence" value="ECO:0007669"/>
    <property type="project" value="UniProtKB-SubCell"/>
</dbReference>
<dbReference type="PANTHER" id="PTHR12127:SF7">
    <property type="entry name" value="SD02261P"/>
    <property type="match status" value="1"/>
</dbReference>
<dbReference type="GO" id="GO:0072345">
    <property type="term" value="F:NAADP-sensitive calcium-release channel activity"/>
    <property type="evidence" value="ECO:0007669"/>
    <property type="project" value="TreeGrafter"/>
</dbReference>
<dbReference type="FunCoup" id="E0W279">
    <property type="interactions" value="304"/>
</dbReference>
<name>E0W279_PEDHC</name>
<proteinExistence type="predicted"/>
<feature type="transmembrane region" description="Helical" evidence="13">
    <location>
        <begin position="454"/>
        <end position="475"/>
    </location>
</feature>
<dbReference type="InterPro" id="IPR013122">
    <property type="entry name" value="PKD1_2_channel"/>
</dbReference>
<comment type="subcellular location">
    <subcellularLocation>
        <location evidence="2">Cell membrane</location>
        <topology evidence="2">Multi-pass membrane protein</topology>
    </subcellularLocation>
    <subcellularLocation>
        <location evidence="1">Endosome membrane</location>
        <topology evidence="1">Multi-pass membrane protein</topology>
    </subcellularLocation>
</comment>
<dbReference type="InParanoid" id="E0W279"/>
<evidence type="ECO:0000256" key="11">
    <source>
        <dbReference type="ARBA" id="ARBA00023303"/>
    </source>
</evidence>
<evidence type="ECO:0000256" key="1">
    <source>
        <dbReference type="ARBA" id="ARBA00004337"/>
    </source>
</evidence>
<keyword evidence="8" id="KW-0406">Ion transport</keyword>
<evidence type="ECO:0000256" key="8">
    <source>
        <dbReference type="ARBA" id="ARBA00023065"/>
    </source>
</evidence>
<organism>
    <name type="scientific">Pediculus humanus subsp. corporis</name>
    <name type="common">Body louse</name>
    <dbReference type="NCBI Taxonomy" id="121224"/>
    <lineage>
        <taxon>Eukaryota</taxon>
        <taxon>Metazoa</taxon>
        <taxon>Ecdysozoa</taxon>
        <taxon>Arthropoda</taxon>
        <taxon>Hexapoda</taxon>
        <taxon>Insecta</taxon>
        <taxon>Pterygota</taxon>
        <taxon>Neoptera</taxon>
        <taxon>Paraneoptera</taxon>
        <taxon>Psocodea</taxon>
        <taxon>Troctomorpha</taxon>
        <taxon>Phthiraptera</taxon>
        <taxon>Anoplura</taxon>
        <taxon>Pediculidae</taxon>
        <taxon>Pediculus</taxon>
    </lineage>
</organism>
<keyword evidence="3" id="KW-0813">Transport</keyword>
<evidence type="ECO:0000313" key="16">
    <source>
        <dbReference type="EMBL" id="EEB19735.1"/>
    </source>
</evidence>
<evidence type="ECO:0000313" key="18">
    <source>
        <dbReference type="Proteomes" id="UP000009046"/>
    </source>
</evidence>
<feature type="transmembrane region" description="Helical" evidence="13">
    <location>
        <begin position="345"/>
        <end position="365"/>
    </location>
</feature>
<evidence type="ECO:0000256" key="9">
    <source>
        <dbReference type="ARBA" id="ARBA00023136"/>
    </source>
</evidence>
<dbReference type="EMBL" id="AAZO01007144">
    <property type="status" value="NOT_ANNOTATED_CDS"/>
    <property type="molecule type" value="Genomic_DNA"/>
</dbReference>
<evidence type="ECO:0000256" key="13">
    <source>
        <dbReference type="SAM" id="Phobius"/>
    </source>
</evidence>
<dbReference type="EnsemblMetazoa" id="PHUM586230-RA">
    <property type="protein sequence ID" value="PHUM586230-PA"/>
    <property type="gene ID" value="PHUM586230"/>
</dbReference>